<gene>
    <name evidence="2" type="ORF">GMARGA_LOCUS21670</name>
</gene>
<dbReference type="EMBL" id="CAJVQB010020204">
    <property type="protein sequence ID" value="CAG8793811.1"/>
    <property type="molecule type" value="Genomic_DNA"/>
</dbReference>
<accession>A0ABN7VR93</accession>
<comment type="caution">
    <text evidence="2">The sequence shown here is derived from an EMBL/GenBank/DDBJ whole genome shotgun (WGS) entry which is preliminary data.</text>
</comment>
<sequence>NKSIRSYGKSESKGIEVKDGELTDSCKTLEAACITWKMKVKTFRNQVNTNKKKQVNKRSINEACKSWISKIPNKNVEPKLNQEEGQKLEIEKKQKKPWNSNGAYSTMSTSLLLPDDFVLNSSNLNSNVNNDADNDVIVEAEENDKTGNRGVEVNNNNETNIGADNKEQSEEANIEDENSSKVIDQ</sequence>
<evidence type="ECO:0000313" key="3">
    <source>
        <dbReference type="Proteomes" id="UP000789901"/>
    </source>
</evidence>
<feature type="non-terminal residue" evidence="2">
    <location>
        <position position="185"/>
    </location>
</feature>
<dbReference type="Proteomes" id="UP000789901">
    <property type="component" value="Unassembled WGS sequence"/>
</dbReference>
<reference evidence="2 3" key="1">
    <citation type="submission" date="2021-06" db="EMBL/GenBank/DDBJ databases">
        <authorList>
            <person name="Kallberg Y."/>
            <person name="Tangrot J."/>
            <person name="Rosling A."/>
        </authorList>
    </citation>
    <scope>NUCLEOTIDE SEQUENCE [LARGE SCALE GENOMIC DNA]</scope>
    <source>
        <strain evidence="2 3">120-4 pot B 10/14</strain>
    </source>
</reference>
<feature type="non-terminal residue" evidence="2">
    <location>
        <position position="1"/>
    </location>
</feature>
<keyword evidence="3" id="KW-1185">Reference proteome</keyword>
<feature type="region of interest" description="Disordered" evidence="1">
    <location>
        <begin position="140"/>
        <end position="185"/>
    </location>
</feature>
<evidence type="ECO:0000256" key="1">
    <source>
        <dbReference type="SAM" id="MobiDB-lite"/>
    </source>
</evidence>
<name>A0ABN7VR93_GIGMA</name>
<proteinExistence type="predicted"/>
<feature type="compositionally biased region" description="Low complexity" evidence="1">
    <location>
        <begin position="148"/>
        <end position="160"/>
    </location>
</feature>
<evidence type="ECO:0000313" key="2">
    <source>
        <dbReference type="EMBL" id="CAG8793811.1"/>
    </source>
</evidence>
<protein>
    <submittedName>
        <fullName evidence="2">13370_t:CDS:1</fullName>
    </submittedName>
</protein>
<organism evidence="2 3">
    <name type="scientific">Gigaspora margarita</name>
    <dbReference type="NCBI Taxonomy" id="4874"/>
    <lineage>
        <taxon>Eukaryota</taxon>
        <taxon>Fungi</taxon>
        <taxon>Fungi incertae sedis</taxon>
        <taxon>Mucoromycota</taxon>
        <taxon>Glomeromycotina</taxon>
        <taxon>Glomeromycetes</taxon>
        <taxon>Diversisporales</taxon>
        <taxon>Gigasporaceae</taxon>
        <taxon>Gigaspora</taxon>
    </lineage>
</organism>